<comment type="similarity">
    <text evidence="1 7">Belongs to the MurCDEF family. MurE subfamily.</text>
</comment>
<keyword evidence="6 7" id="KW-0961">Cell wall biogenesis/degradation</keyword>
<dbReference type="SUPFAM" id="SSF53623">
    <property type="entry name" value="MurD-like peptide ligases, catalytic domain"/>
    <property type="match status" value="1"/>
</dbReference>
<dbReference type="InterPro" id="IPR004101">
    <property type="entry name" value="Mur_ligase_C"/>
</dbReference>
<feature type="binding site" evidence="7">
    <location>
        <position position="182"/>
    </location>
    <ligand>
        <name>UDP-N-acetyl-alpha-D-muramoyl-L-alanyl-D-glutamate</name>
        <dbReference type="ChEBI" id="CHEBI:83900"/>
    </ligand>
</feature>
<keyword evidence="7" id="KW-0460">Magnesium</keyword>
<dbReference type="EC" id="6.3.2.13" evidence="7"/>
<feature type="binding site" evidence="7">
    <location>
        <begin position="113"/>
        <end position="119"/>
    </location>
    <ligand>
        <name>ATP</name>
        <dbReference type="ChEBI" id="CHEBI:30616"/>
    </ligand>
</feature>
<comment type="catalytic activity">
    <reaction evidence="7">
        <text>UDP-N-acetyl-alpha-D-muramoyl-L-alanyl-D-glutamate + meso-2,6-diaminopimelate + ATP = UDP-N-acetyl-alpha-D-muramoyl-L-alanyl-gamma-D-glutamyl-meso-2,6-diaminopimelate + ADP + phosphate + H(+)</text>
        <dbReference type="Rhea" id="RHEA:23676"/>
        <dbReference type="ChEBI" id="CHEBI:15378"/>
        <dbReference type="ChEBI" id="CHEBI:30616"/>
        <dbReference type="ChEBI" id="CHEBI:43474"/>
        <dbReference type="ChEBI" id="CHEBI:57791"/>
        <dbReference type="ChEBI" id="CHEBI:83900"/>
        <dbReference type="ChEBI" id="CHEBI:83905"/>
        <dbReference type="ChEBI" id="CHEBI:456216"/>
        <dbReference type="EC" id="6.3.2.13"/>
    </reaction>
</comment>
<dbReference type="PANTHER" id="PTHR23135:SF4">
    <property type="entry name" value="UDP-N-ACETYLMURAMOYL-L-ALANYL-D-GLUTAMATE--2,6-DIAMINOPIMELATE LIGASE MURE HOMOLOG, CHLOROPLASTIC"/>
    <property type="match status" value="1"/>
</dbReference>
<dbReference type="InterPro" id="IPR000713">
    <property type="entry name" value="Mur_ligase_N"/>
</dbReference>
<comment type="caution">
    <text evidence="7">Lacks conserved residue(s) required for the propagation of feature annotation.</text>
</comment>
<evidence type="ECO:0000256" key="8">
    <source>
        <dbReference type="RuleBase" id="RU004135"/>
    </source>
</evidence>
<keyword evidence="5 7" id="KW-0131">Cell cycle</keyword>
<accession>A0A8J2W473</accession>
<feature type="binding site" evidence="7">
    <location>
        <begin position="155"/>
        <end position="156"/>
    </location>
    <ligand>
        <name>UDP-N-acetyl-alpha-D-muramoyl-L-alanyl-D-glutamate</name>
        <dbReference type="ChEBI" id="CHEBI:83900"/>
    </ligand>
</feature>
<comment type="cofactor">
    <cofactor evidence="7">
        <name>Mg(2+)</name>
        <dbReference type="ChEBI" id="CHEBI:18420"/>
    </cofactor>
</comment>
<dbReference type="Gene3D" id="3.40.1190.10">
    <property type="entry name" value="Mur-like, catalytic domain"/>
    <property type="match status" value="1"/>
</dbReference>
<evidence type="ECO:0000259" key="11">
    <source>
        <dbReference type="Pfam" id="PF08245"/>
    </source>
</evidence>
<feature type="short sequence motif" description="Meso-diaminopimelate recognition motif" evidence="7">
    <location>
        <begin position="409"/>
        <end position="412"/>
    </location>
</feature>
<dbReference type="GO" id="GO:0008765">
    <property type="term" value="F:UDP-N-acetylmuramoylalanyl-D-glutamate-2,6-diaminopimelate ligase activity"/>
    <property type="evidence" value="ECO:0007669"/>
    <property type="project" value="UniProtKB-UniRule"/>
</dbReference>
<feature type="domain" description="Mur ligase central" evidence="11">
    <location>
        <begin position="111"/>
        <end position="314"/>
    </location>
</feature>
<dbReference type="GO" id="GO:0005524">
    <property type="term" value="F:ATP binding"/>
    <property type="evidence" value="ECO:0007669"/>
    <property type="project" value="UniProtKB-UniRule"/>
</dbReference>
<dbReference type="NCBIfam" id="NF001126">
    <property type="entry name" value="PRK00139.1-4"/>
    <property type="match status" value="1"/>
</dbReference>
<comment type="function">
    <text evidence="7">Catalyzes the addition of meso-diaminopimelic acid to the nucleotide precursor UDP-N-acetylmuramoyl-L-alanyl-D-glutamate (UMAG) in the biosynthesis of bacterial cell-wall peptidoglycan.</text>
</comment>
<evidence type="ECO:0000256" key="6">
    <source>
        <dbReference type="ARBA" id="ARBA00023316"/>
    </source>
</evidence>
<keyword evidence="7" id="KW-0963">Cytoplasm</keyword>
<dbReference type="InterPro" id="IPR005761">
    <property type="entry name" value="UDP-N-AcMur-Glu-dNH2Pim_ligase"/>
</dbReference>
<dbReference type="NCBIfam" id="NF001124">
    <property type="entry name" value="PRK00139.1-2"/>
    <property type="match status" value="1"/>
</dbReference>
<feature type="binding site" evidence="7">
    <location>
        <position position="457"/>
    </location>
    <ligand>
        <name>meso-2,6-diaminopimelate</name>
        <dbReference type="ChEBI" id="CHEBI:57791"/>
    </ligand>
</feature>
<dbReference type="HAMAP" id="MF_00208">
    <property type="entry name" value="MurE"/>
    <property type="match status" value="1"/>
</dbReference>
<keyword evidence="2 7" id="KW-0132">Cell division</keyword>
<dbReference type="SUPFAM" id="SSF53244">
    <property type="entry name" value="MurD-like peptide ligases, peptide-binding domain"/>
    <property type="match status" value="1"/>
</dbReference>
<feature type="binding site" evidence="7">
    <location>
        <position position="34"/>
    </location>
    <ligand>
        <name>UDP-N-acetyl-alpha-D-muramoyl-L-alanyl-D-glutamate</name>
        <dbReference type="ChEBI" id="CHEBI:83900"/>
    </ligand>
</feature>
<reference evidence="12" key="1">
    <citation type="journal article" date="2014" name="Int. J. Syst. Evol. Microbiol.">
        <title>Complete genome sequence of Corynebacterium casei LMG S-19264T (=DSM 44701T), isolated from a smear-ripened cheese.</title>
        <authorList>
            <consortium name="US DOE Joint Genome Institute (JGI-PGF)"/>
            <person name="Walter F."/>
            <person name="Albersmeier A."/>
            <person name="Kalinowski J."/>
            <person name="Ruckert C."/>
        </authorList>
    </citation>
    <scope>NUCLEOTIDE SEQUENCE</scope>
    <source>
        <strain evidence="12">CCM 7684</strain>
    </source>
</reference>
<dbReference type="InterPro" id="IPR036615">
    <property type="entry name" value="Mur_ligase_C_dom_sf"/>
</dbReference>
<keyword evidence="4 7" id="KW-0573">Peptidoglycan synthesis</keyword>
<protein>
    <recommendedName>
        <fullName evidence="7">UDP-N-acetylmuramoyl-L-alanyl-D-glutamate--2,6-diaminopimelate ligase</fullName>
        <ecNumber evidence="7">6.3.2.13</ecNumber>
    </recommendedName>
    <alternativeName>
        <fullName evidence="7">Meso-A2pm-adding enzyme</fullName>
    </alternativeName>
    <alternativeName>
        <fullName evidence="7">Meso-diaminopimelate-adding enzyme</fullName>
    </alternativeName>
    <alternativeName>
        <fullName evidence="7">UDP-MurNAc-L-Ala-D-Glu:meso-diaminopimelate ligase</fullName>
    </alternativeName>
    <alternativeName>
        <fullName evidence="7">UDP-MurNAc-tripeptide synthetase</fullName>
    </alternativeName>
    <alternativeName>
        <fullName evidence="7">UDP-N-acetylmuramyl-tripeptide synthetase</fullName>
    </alternativeName>
</protein>
<keyword evidence="7" id="KW-0547">Nucleotide-binding</keyword>
<organism evidence="12 13">
    <name type="scientific">Agaricicola taiwanensis</name>
    <dbReference type="NCBI Taxonomy" id="591372"/>
    <lineage>
        <taxon>Bacteria</taxon>
        <taxon>Pseudomonadati</taxon>
        <taxon>Pseudomonadota</taxon>
        <taxon>Alphaproteobacteria</taxon>
        <taxon>Rhodobacterales</taxon>
        <taxon>Paracoccaceae</taxon>
        <taxon>Agaricicola</taxon>
    </lineage>
</organism>
<keyword evidence="13" id="KW-1185">Reference proteome</keyword>
<dbReference type="GO" id="GO:0005737">
    <property type="term" value="C:cytoplasm"/>
    <property type="evidence" value="ECO:0007669"/>
    <property type="project" value="UniProtKB-SubCell"/>
</dbReference>
<dbReference type="UniPathway" id="UPA00219"/>
<feature type="binding site" evidence="7">
    <location>
        <position position="190"/>
    </location>
    <ligand>
        <name>UDP-N-acetyl-alpha-D-muramoyl-L-alanyl-D-glutamate</name>
        <dbReference type="ChEBI" id="CHEBI:83900"/>
    </ligand>
</feature>
<comment type="pathway">
    <text evidence="7 8">Cell wall biogenesis; peptidoglycan biosynthesis.</text>
</comment>
<dbReference type="Pfam" id="PF02875">
    <property type="entry name" value="Mur_ligase_C"/>
    <property type="match status" value="1"/>
</dbReference>
<dbReference type="SUPFAM" id="SSF63418">
    <property type="entry name" value="MurE/MurF N-terminal domain"/>
    <property type="match status" value="1"/>
</dbReference>
<dbReference type="Pfam" id="PF08245">
    <property type="entry name" value="Mur_ligase_M"/>
    <property type="match status" value="1"/>
</dbReference>
<feature type="binding site" evidence="7">
    <location>
        <position position="461"/>
    </location>
    <ligand>
        <name>meso-2,6-diaminopimelate</name>
        <dbReference type="ChEBI" id="CHEBI:57791"/>
    </ligand>
</feature>
<dbReference type="InterPro" id="IPR013221">
    <property type="entry name" value="Mur_ligase_cen"/>
</dbReference>
<dbReference type="PANTHER" id="PTHR23135">
    <property type="entry name" value="MUR LIGASE FAMILY MEMBER"/>
    <property type="match status" value="1"/>
</dbReference>
<comment type="PTM">
    <text evidence="7">Carboxylation is probably crucial for Mg(2+) binding and, consequently, for the gamma-phosphate positioning of ATP.</text>
</comment>
<evidence type="ECO:0000256" key="2">
    <source>
        <dbReference type="ARBA" id="ARBA00022618"/>
    </source>
</evidence>
<evidence type="ECO:0000256" key="3">
    <source>
        <dbReference type="ARBA" id="ARBA00022960"/>
    </source>
</evidence>
<keyword evidence="7" id="KW-0067">ATP-binding</keyword>
<gene>
    <name evidence="7 12" type="primary">murE</name>
    <name evidence="12" type="ORF">GCM10007276_19500</name>
</gene>
<evidence type="ECO:0000313" key="12">
    <source>
        <dbReference type="EMBL" id="GGE42294.1"/>
    </source>
</evidence>
<dbReference type="AlphaFoldDB" id="A0A8J2W473"/>
<evidence type="ECO:0000256" key="4">
    <source>
        <dbReference type="ARBA" id="ARBA00022984"/>
    </source>
</evidence>
<dbReference type="GO" id="GO:0051301">
    <property type="term" value="P:cell division"/>
    <property type="evidence" value="ECO:0007669"/>
    <property type="project" value="UniProtKB-KW"/>
</dbReference>
<feature type="binding site" evidence="7">
    <location>
        <begin position="409"/>
        <end position="412"/>
    </location>
    <ligand>
        <name>meso-2,6-diaminopimelate</name>
        <dbReference type="ChEBI" id="CHEBI:57791"/>
    </ligand>
</feature>
<dbReference type="Pfam" id="PF01225">
    <property type="entry name" value="Mur_ligase"/>
    <property type="match status" value="1"/>
</dbReference>
<dbReference type="GO" id="GO:0071555">
    <property type="term" value="P:cell wall organization"/>
    <property type="evidence" value="ECO:0007669"/>
    <property type="project" value="UniProtKB-KW"/>
</dbReference>
<dbReference type="InterPro" id="IPR035911">
    <property type="entry name" value="MurE/MurF_N"/>
</dbReference>
<dbReference type="Proteomes" id="UP000602745">
    <property type="component" value="Unassembled WGS sequence"/>
</dbReference>
<evidence type="ECO:0000256" key="5">
    <source>
        <dbReference type="ARBA" id="ARBA00023306"/>
    </source>
</evidence>
<dbReference type="GO" id="GO:0008360">
    <property type="term" value="P:regulation of cell shape"/>
    <property type="evidence" value="ECO:0007669"/>
    <property type="project" value="UniProtKB-KW"/>
</dbReference>
<dbReference type="Gene3D" id="3.40.1390.10">
    <property type="entry name" value="MurE/MurF, N-terminal domain"/>
    <property type="match status" value="1"/>
</dbReference>
<feature type="binding site" evidence="7">
    <location>
        <position position="188"/>
    </location>
    <ligand>
        <name>UDP-N-acetyl-alpha-D-muramoyl-L-alanyl-D-glutamate</name>
        <dbReference type="ChEBI" id="CHEBI:83900"/>
    </ligand>
</feature>
<feature type="domain" description="Mur ligase N-terminal catalytic" evidence="9">
    <location>
        <begin position="27"/>
        <end position="99"/>
    </location>
</feature>
<evidence type="ECO:0000259" key="9">
    <source>
        <dbReference type="Pfam" id="PF01225"/>
    </source>
</evidence>
<dbReference type="NCBIfam" id="TIGR01085">
    <property type="entry name" value="murE"/>
    <property type="match status" value="1"/>
</dbReference>
<comment type="caution">
    <text evidence="12">The sequence shown here is derived from an EMBL/GenBank/DDBJ whole genome shotgun (WGS) entry which is preliminary data.</text>
</comment>
<dbReference type="GO" id="GO:0009252">
    <property type="term" value="P:peptidoglycan biosynthetic process"/>
    <property type="evidence" value="ECO:0007669"/>
    <property type="project" value="UniProtKB-UniRule"/>
</dbReference>
<dbReference type="EMBL" id="BMCP01000002">
    <property type="protein sequence ID" value="GGE42294.1"/>
    <property type="molecule type" value="Genomic_DNA"/>
</dbReference>
<feature type="binding site" evidence="7">
    <location>
        <position position="385"/>
    </location>
    <ligand>
        <name>meso-2,6-diaminopimelate</name>
        <dbReference type="ChEBI" id="CHEBI:57791"/>
    </ligand>
</feature>
<keyword evidence="7 12" id="KW-0436">Ligase</keyword>
<feature type="modified residue" description="N6-carboxylysine" evidence="7">
    <location>
        <position position="222"/>
    </location>
</feature>
<reference evidence="12" key="2">
    <citation type="submission" date="2020-09" db="EMBL/GenBank/DDBJ databases">
        <authorList>
            <person name="Sun Q."/>
            <person name="Sedlacek I."/>
        </authorList>
    </citation>
    <scope>NUCLEOTIDE SEQUENCE</scope>
    <source>
        <strain evidence="12">CCM 7684</strain>
    </source>
</reference>
<evidence type="ECO:0000259" key="10">
    <source>
        <dbReference type="Pfam" id="PF02875"/>
    </source>
</evidence>
<evidence type="ECO:0000256" key="7">
    <source>
        <dbReference type="HAMAP-Rule" id="MF_00208"/>
    </source>
</evidence>
<dbReference type="InterPro" id="IPR036565">
    <property type="entry name" value="Mur-like_cat_sf"/>
</dbReference>
<name>A0A8J2W473_9RHOB</name>
<evidence type="ECO:0000256" key="1">
    <source>
        <dbReference type="ARBA" id="ARBA00005898"/>
    </source>
</evidence>
<sequence length="487" mass="50669">MKAGSFALADILPSDAKLVSGSGQSSVRGVTADSRQVEPGYIFVAVPGTRLDGARFVPQALAAGAVAVVAEKVPDGVPRDVAAIEVPDVRVALSHIAARLFPKQPNALVAVTGTSGKSSVVSFTRQIWEQLGLAAASLGTLGVTAPGASTYGSLTTPDPVTLHRTLDRLASEGVTHAAFEASSHGLDQHRLDGLRLTAAAFTNLSRDHLDYHPDLESYFAAKLRLFTELLPSGAVAVVDADSAEGRRVAEVAEARGLRVLSVGFQGDDLKITTLERSGFSQRLVIEAGGRSREIDFPLVGAFQVSNALVAAALAIGAGADLEQVLGTIPGLTGVSGRLDNAGVYAGAPIFIDYAHKPDALAHALGALRPYADRHLVVVFGAGGDRDHGKRPEMGRIAAEMADRVIVTDDNPRTEDPAAIRAAILAAAPGAREIGDRGEAIATAISELKEGDVLLIAGKGHETGQIVGDRTLPFSDHEAVEMVLEKAR</sequence>
<dbReference type="RefSeq" id="WP_229729330.1">
    <property type="nucleotide sequence ID" value="NZ_BMCP01000002.1"/>
</dbReference>
<feature type="domain" description="Mur ligase C-terminal" evidence="10">
    <location>
        <begin position="336"/>
        <end position="459"/>
    </location>
</feature>
<evidence type="ECO:0000313" key="13">
    <source>
        <dbReference type="Proteomes" id="UP000602745"/>
    </source>
</evidence>
<dbReference type="GO" id="GO:0000287">
    <property type="term" value="F:magnesium ion binding"/>
    <property type="evidence" value="ECO:0007669"/>
    <property type="project" value="UniProtKB-UniRule"/>
</dbReference>
<proteinExistence type="inferred from homology"/>
<dbReference type="Gene3D" id="3.90.190.20">
    <property type="entry name" value="Mur ligase, C-terminal domain"/>
    <property type="match status" value="1"/>
</dbReference>
<keyword evidence="3 7" id="KW-0133">Cell shape</keyword>
<comment type="subcellular location">
    <subcellularLocation>
        <location evidence="7 8">Cytoplasm</location>
    </subcellularLocation>
</comment>